<accession>A0ABV0XZI2</accession>
<dbReference type="Proteomes" id="UP001469553">
    <property type="component" value="Unassembled WGS sequence"/>
</dbReference>
<evidence type="ECO:0008006" key="3">
    <source>
        <dbReference type="Google" id="ProtNLM"/>
    </source>
</evidence>
<evidence type="ECO:0000313" key="2">
    <source>
        <dbReference type="Proteomes" id="UP001469553"/>
    </source>
</evidence>
<protein>
    <recommendedName>
        <fullName evidence="3">Secreted protein</fullName>
    </recommendedName>
</protein>
<gene>
    <name evidence="1" type="ORF">AMECASPLE_006765</name>
</gene>
<proteinExistence type="predicted"/>
<evidence type="ECO:0000313" key="1">
    <source>
        <dbReference type="EMBL" id="MEQ2286860.1"/>
    </source>
</evidence>
<comment type="caution">
    <text evidence="1">The sequence shown here is derived from an EMBL/GenBank/DDBJ whole genome shotgun (WGS) entry which is preliminary data.</text>
</comment>
<reference evidence="1 2" key="1">
    <citation type="submission" date="2021-06" db="EMBL/GenBank/DDBJ databases">
        <authorList>
            <person name="Palmer J.M."/>
        </authorList>
    </citation>
    <scope>NUCLEOTIDE SEQUENCE [LARGE SCALE GENOMIC DNA]</scope>
    <source>
        <strain evidence="1 2">AS_MEX2019</strain>
        <tissue evidence="1">Muscle</tissue>
    </source>
</reference>
<sequence length="118" mass="13724">MERMMMFLRQLLSPAVLQTHLLRSKGSESCIATWWNVWGFFLVGAEESAKPQEPCCGKQRPNGNCKPFRPELSILLKTSHLKIHREAKKKSEVKPNTFWMFSPCFKTNPTKTKQRQDN</sequence>
<dbReference type="EMBL" id="JAHRIP010019141">
    <property type="protein sequence ID" value="MEQ2286860.1"/>
    <property type="molecule type" value="Genomic_DNA"/>
</dbReference>
<name>A0ABV0XZI2_9TELE</name>
<organism evidence="1 2">
    <name type="scientific">Ameca splendens</name>
    <dbReference type="NCBI Taxonomy" id="208324"/>
    <lineage>
        <taxon>Eukaryota</taxon>
        <taxon>Metazoa</taxon>
        <taxon>Chordata</taxon>
        <taxon>Craniata</taxon>
        <taxon>Vertebrata</taxon>
        <taxon>Euteleostomi</taxon>
        <taxon>Actinopterygii</taxon>
        <taxon>Neopterygii</taxon>
        <taxon>Teleostei</taxon>
        <taxon>Neoteleostei</taxon>
        <taxon>Acanthomorphata</taxon>
        <taxon>Ovalentaria</taxon>
        <taxon>Atherinomorphae</taxon>
        <taxon>Cyprinodontiformes</taxon>
        <taxon>Goodeidae</taxon>
        <taxon>Ameca</taxon>
    </lineage>
</organism>
<keyword evidence="2" id="KW-1185">Reference proteome</keyword>